<dbReference type="PANTHER" id="PTHR12947:SF7">
    <property type="entry name" value="AMSH-LIKE PROTEASE"/>
    <property type="match status" value="1"/>
</dbReference>
<protein>
    <submittedName>
        <fullName evidence="10">STAM binding protein like 1</fullName>
    </submittedName>
</protein>
<keyword evidence="4" id="KW-0479">Metal-binding</keyword>
<dbReference type="InterPro" id="IPR044098">
    <property type="entry name" value="STAMBP/STALP-like_MPN"/>
</dbReference>
<dbReference type="SUPFAM" id="SSF140856">
    <property type="entry name" value="USP8 N-terminal domain-like"/>
    <property type="match status" value="1"/>
</dbReference>
<keyword evidence="5" id="KW-0833">Ubl conjugation pathway</keyword>
<reference evidence="10" key="2">
    <citation type="submission" date="2025-08" db="UniProtKB">
        <authorList>
            <consortium name="Ensembl"/>
        </authorList>
    </citation>
    <scope>IDENTIFICATION</scope>
</reference>
<dbReference type="FunFam" id="3.40.140.10:FF:000010">
    <property type="entry name" value="AMSH-like protease isoform X1"/>
    <property type="match status" value="1"/>
</dbReference>
<organism evidence="10 11">
    <name type="scientific">Cynoglossus semilaevis</name>
    <name type="common">Tongue sole</name>
    <dbReference type="NCBI Taxonomy" id="244447"/>
    <lineage>
        <taxon>Eukaryota</taxon>
        <taxon>Metazoa</taxon>
        <taxon>Chordata</taxon>
        <taxon>Craniata</taxon>
        <taxon>Vertebrata</taxon>
        <taxon>Euteleostomi</taxon>
        <taxon>Actinopterygii</taxon>
        <taxon>Neopterygii</taxon>
        <taxon>Teleostei</taxon>
        <taxon>Neoteleostei</taxon>
        <taxon>Acanthomorphata</taxon>
        <taxon>Carangaria</taxon>
        <taxon>Pleuronectiformes</taxon>
        <taxon>Pleuronectoidei</taxon>
        <taxon>Cynoglossidae</taxon>
        <taxon>Cynoglossinae</taxon>
        <taxon>Cynoglossus</taxon>
    </lineage>
</organism>
<evidence type="ECO:0000313" key="10">
    <source>
        <dbReference type="Ensembl" id="ENSCSEP00000002893.1"/>
    </source>
</evidence>
<dbReference type="Pfam" id="PF01398">
    <property type="entry name" value="JAB"/>
    <property type="match status" value="1"/>
</dbReference>
<keyword evidence="6" id="KW-0378">Hydrolase</keyword>
<dbReference type="GO" id="GO:0061578">
    <property type="term" value="F:K63-linked deubiquitinase activity"/>
    <property type="evidence" value="ECO:0007669"/>
    <property type="project" value="InterPro"/>
</dbReference>
<proteinExistence type="inferred from homology"/>
<dbReference type="InterPro" id="IPR000555">
    <property type="entry name" value="JAMM/MPN+_dom"/>
</dbReference>
<evidence type="ECO:0000256" key="7">
    <source>
        <dbReference type="ARBA" id="ARBA00022833"/>
    </source>
</evidence>
<evidence type="ECO:0000256" key="8">
    <source>
        <dbReference type="ARBA" id="ARBA00023049"/>
    </source>
</evidence>
<dbReference type="GO" id="GO:0006508">
    <property type="term" value="P:proteolysis"/>
    <property type="evidence" value="ECO:0007669"/>
    <property type="project" value="UniProtKB-KW"/>
</dbReference>
<evidence type="ECO:0000256" key="3">
    <source>
        <dbReference type="ARBA" id="ARBA00022670"/>
    </source>
</evidence>
<dbReference type="AlphaFoldDB" id="A0A3P8UI46"/>
<dbReference type="Gene3D" id="3.40.140.10">
    <property type="entry name" value="Cytidine Deaminase, domain 2"/>
    <property type="match status" value="1"/>
</dbReference>
<name>A0A3P8UI46_CYNSE</name>
<comment type="cofactor">
    <cofactor evidence="1">
        <name>Zn(2+)</name>
        <dbReference type="ChEBI" id="CHEBI:29105"/>
    </cofactor>
</comment>
<accession>A0A3P8UI46</accession>
<keyword evidence="7" id="KW-0862">Zinc</keyword>
<evidence type="ECO:0000256" key="1">
    <source>
        <dbReference type="ARBA" id="ARBA00001947"/>
    </source>
</evidence>
<sequence>MCSLCCHQGASCFPTACVSPDYTDVSLTASVRVRALAKMGFNVEMNEDIAPRRYFRSGVEMERMAAVYLEEGSLENAYVLYNKFITLFVEKLPKHRDYHQCSIPEKQLIMKKLQEEAFPRKEELKKRLEEKYSREHSEYLRRMSLLDEDRRRFVLLEGERQRVAALRQMQIESEQFRYFEDQLRRQELANRRGQVEQMVESSSAIVAQLIMLTWLISLLCLLANQLPHLLQYTVSTHTYTHVYVCDHRAAFMFLCVFVLSIFAAHRVEGLRRVVIPRDLTYRFLLLAEANTARGIETCGILCGRLTHNEFVLTHIVIPKQSSGPDFCDMENVEELFSFQDQQNLLTLGWIHTHPTQTAFLSSVDLHTHCSYQLMLPEAIAIVCAPKHNDTGVFRLSGPGMSEVSGCRLKGFHPHSKDPSLSVCKHVVVRESKVILLDLR</sequence>
<comment type="similarity">
    <text evidence="2">Belongs to the peptidase M67C family.</text>
</comment>
<dbReference type="InterPro" id="IPR015063">
    <property type="entry name" value="USP8_dimer"/>
</dbReference>
<evidence type="ECO:0000256" key="6">
    <source>
        <dbReference type="ARBA" id="ARBA00022801"/>
    </source>
</evidence>
<dbReference type="STRING" id="244447.ENSCSEP00000002893"/>
<evidence type="ECO:0000256" key="4">
    <source>
        <dbReference type="ARBA" id="ARBA00022723"/>
    </source>
</evidence>
<dbReference type="GO" id="GO:0046872">
    <property type="term" value="F:metal ion binding"/>
    <property type="evidence" value="ECO:0007669"/>
    <property type="project" value="UniProtKB-KW"/>
</dbReference>
<dbReference type="OMA" id="QHKNKCK"/>
<dbReference type="PANTHER" id="PTHR12947">
    <property type="entry name" value="AMSH-LIKE PROTEASE"/>
    <property type="match status" value="1"/>
</dbReference>
<dbReference type="Ensembl" id="ENSCSET00000002937.1">
    <property type="protein sequence ID" value="ENSCSEP00000002893.1"/>
    <property type="gene ID" value="ENSCSEG00000001905.1"/>
</dbReference>
<dbReference type="InParanoid" id="A0A3P8UI46"/>
<keyword evidence="11" id="KW-1185">Reference proteome</keyword>
<reference evidence="10 11" key="1">
    <citation type="journal article" date="2014" name="Nat. Genet.">
        <title>Whole-genome sequence of a flatfish provides insights into ZW sex chromosome evolution and adaptation to a benthic lifestyle.</title>
        <authorList>
            <person name="Chen S."/>
            <person name="Zhang G."/>
            <person name="Shao C."/>
            <person name="Huang Q."/>
            <person name="Liu G."/>
            <person name="Zhang P."/>
            <person name="Song W."/>
            <person name="An N."/>
            <person name="Chalopin D."/>
            <person name="Volff J.N."/>
            <person name="Hong Y."/>
            <person name="Li Q."/>
            <person name="Sha Z."/>
            <person name="Zhou H."/>
            <person name="Xie M."/>
            <person name="Yu Q."/>
            <person name="Liu Y."/>
            <person name="Xiang H."/>
            <person name="Wang N."/>
            <person name="Wu K."/>
            <person name="Yang C."/>
            <person name="Zhou Q."/>
            <person name="Liao X."/>
            <person name="Yang L."/>
            <person name="Hu Q."/>
            <person name="Zhang J."/>
            <person name="Meng L."/>
            <person name="Jin L."/>
            <person name="Tian Y."/>
            <person name="Lian J."/>
            <person name="Yang J."/>
            <person name="Miao G."/>
            <person name="Liu S."/>
            <person name="Liang Z."/>
            <person name="Yan F."/>
            <person name="Li Y."/>
            <person name="Sun B."/>
            <person name="Zhang H."/>
            <person name="Zhang J."/>
            <person name="Zhu Y."/>
            <person name="Du M."/>
            <person name="Zhao Y."/>
            <person name="Schartl M."/>
            <person name="Tang Q."/>
            <person name="Wang J."/>
        </authorList>
    </citation>
    <scope>NUCLEOTIDE SEQUENCE</scope>
</reference>
<dbReference type="GO" id="GO:0070536">
    <property type="term" value="P:protein K63-linked deubiquitination"/>
    <property type="evidence" value="ECO:0007669"/>
    <property type="project" value="InterPro"/>
</dbReference>
<dbReference type="SUPFAM" id="SSF102712">
    <property type="entry name" value="JAB1/MPN domain"/>
    <property type="match status" value="1"/>
</dbReference>
<evidence type="ECO:0000256" key="5">
    <source>
        <dbReference type="ARBA" id="ARBA00022786"/>
    </source>
</evidence>
<dbReference type="GeneTree" id="ENSGT00940000153710"/>
<dbReference type="Pfam" id="PF08969">
    <property type="entry name" value="USP8_dimer"/>
    <property type="match status" value="1"/>
</dbReference>
<evidence type="ECO:0000313" key="11">
    <source>
        <dbReference type="Proteomes" id="UP000265120"/>
    </source>
</evidence>
<dbReference type="CDD" id="cd08066">
    <property type="entry name" value="MPN_AMSH_like"/>
    <property type="match status" value="1"/>
</dbReference>
<dbReference type="GO" id="GO:0005768">
    <property type="term" value="C:endosome"/>
    <property type="evidence" value="ECO:0007669"/>
    <property type="project" value="TreeGrafter"/>
</dbReference>
<evidence type="ECO:0000256" key="2">
    <source>
        <dbReference type="ARBA" id="ARBA00010981"/>
    </source>
</evidence>
<dbReference type="GO" id="GO:0140492">
    <property type="term" value="F:metal-dependent deubiquitinase activity"/>
    <property type="evidence" value="ECO:0007669"/>
    <property type="project" value="InterPro"/>
</dbReference>
<dbReference type="Gene3D" id="1.20.58.80">
    <property type="entry name" value="Phosphotransferase system, lactose/cellobiose-type IIA subunit"/>
    <property type="match status" value="1"/>
</dbReference>
<dbReference type="SMART" id="SM00232">
    <property type="entry name" value="JAB_MPN"/>
    <property type="match status" value="1"/>
</dbReference>
<dbReference type="GO" id="GO:0016020">
    <property type="term" value="C:membrane"/>
    <property type="evidence" value="ECO:0007669"/>
    <property type="project" value="TreeGrafter"/>
</dbReference>
<feature type="domain" description="MPN" evidence="9">
    <location>
        <begin position="273"/>
        <end position="401"/>
    </location>
</feature>
<evidence type="ECO:0000259" key="9">
    <source>
        <dbReference type="PROSITE" id="PS50249"/>
    </source>
</evidence>
<keyword evidence="3" id="KW-0645">Protease</keyword>
<keyword evidence="8" id="KW-0482">Metalloprotease</keyword>
<dbReference type="Proteomes" id="UP000265120">
    <property type="component" value="Chromosome 8"/>
</dbReference>
<dbReference type="InterPro" id="IPR037518">
    <property type="entry name" value="MPN"/>
</dbReference>
<reference evidence="10" key="3">
    <citation type="submission" date="2025-09" db="UniProtKB">
        <authorList>
            <consortium name="Ensembl"/>
        </authorList>
    </citation>
    <scope>IDENTIFICATION</scope>
</reference>
<dbReference type="PROSITE" id="PS50249">
    <property type="entry name" value="MPN"/>
    <property type="match status" value="1"/>
</dbReference>